<protein>
    <submittedName>
        <fullName evidence="1">Uncharacterized protein</fullName>
    </submittedName>
</protein>
<gene>
    <name evidence="1" type="ORF">EDB92DRAFT_1420281</name>
</gene>
<name>A0AAD4LMQ6_9AGAM</name>
<dbReference type="EMBL" id="JAKELL010000007">
    <property type="protein sequence ID" value="KAH8997396.1"/>
    <property type="molecule type" value="Genomic_DNA"/>
</dbReference>
<accession>A0AAD4LMQ6</accession>
<evidence type="ECO:0000313" key="2">
    <source>
        <dbReference type="Proteomes" id="UP001201163"/>
    </source>
</evidence>
<proteinExistence type="predicted"/>
<evidence type="ECO:0000313" key="1">
    <source>
        <dbReference type="EMBL" id="KAH8997396.1"/>
    </source>
</evidence>
<comment type="caution">
    <text evidence="1">The sequence shown here is derived from an EMBL/GenBank/DDBJ whole genome shotgun (WGS) entry which is preliminary data.</text>
</comment>
<reference evidence="1" key="1">
    <citation type="submission" date="2022-01" db="EMBL/GenBank/DDBJ databases">
        <title>Comparative genomics reveals a dynamic genome evolution in the ectomycorrhizal milk-cap (Lactarius) mushrooms.</title>
        <authorList>
            <consortium name="DOE Joint Genome Institute"/>
            <person name="Lebreton A."/>
            <person name="Tang N."/>
            <person name="Kuo A."/>
            <person name="LaButti K."/>
            <person name="Drula E."/>
            <person name="Barry K."/>
            <person name="Clum A."/>
            <person name="Lipzen A."/>
            <person name="Mousain D."/>
            <person name="Ng V."/>
            <person name="Wang R."/>
            <person name="Wang X."/>
            <person name="Dai Y."/>
            <person name="Henrissat B."/>
            <person name="Grigoriev I.V."/>
            <person name="Guerin-Laguette A."/>
            <person name="Yu F."/>
            <person name="Martin F.M."/>
        </authorList>
    </citation>
    <scope>NUCLEOTIDE SEQUENCE</scope>
    <source>
        <strain evidence="1">QP</strain>
    </source>
</reference>
<dbReference type="AlphaFoldDB" id="A0AAD4LMQ6"/>
<sequence>MAVLACSMLCCNYDPHSSCNVQEMVDTYLFLSFFEIYYMLCGFMSQYASVNQCRRVGGSVCGCWNLEVVVSKVVGGFGHFGVAGRGAILGRTGCHQHADPFYSPFQQISGPSPILYGPWSTILSEAIINANAFILSPSNTLFSLESESPRMYPSIQSAGSLIVSTAAQLMMCDTTVFDFSCDNLFDVDSLVKHAPIISSVCATNRLFVDACFILA</sequence>
<keyword evidence="2" id="KW-1185">Reference proteome</keyword>
<dbReference type="Proteomes" id="UP001201163">
    <property type="component" value="Unassembled WGS sequence"/>
</dbReference>
<organism evidence="1 2">
    <name type="scientific">Lactarius akahatsu</name>
    <dbReference type="NCBI Taxonomy" id="416441"/>
    <lineage>
        <taxon>Eukaryota</taxon>
        <taxon>Fungi</taxon>
        <taxon>Dikarya</taxon>
        <taxon>Basidiomycota</taxon>
        <taxon>Agaricomycotina</taxon>
        <taxon>Agaricomycetes</taxon>
        <taxon>Russulales</taxon>
        <taxon>Russulaceae</taxon>
        <taxon>Lactarius</taxon>
    </lineage>
</organism>